<evidence type="ECO:0000313" key="5">
    <source>
        <dbReference type="EMBL" id="CUM82820.1"/>
    </source>
</evidence>
<dbReference type="Gene3D" id="3.40.50.300">
    <property type="entry name" value="P-loop containing nucleotide triphosphate hydrolases"/>
    <property type="match status" value="1"/>
</dbReference>
<dbReference type="InterPro" id="IPR051782">
    <property type="entry name" value="ABC_Transporter_VariousFunc"/>
</dbReference>
<dbReference type="InterPro" id="IPR003593">
    <property type="entry name" value="AAA+_ATPase"/>
</dbReference>
<evidence type="ECO:0000256" key="1">
    <source>
        <dbReference type="ARBA" id="ARBA00022448"/>
    </source>
</evidence>
<keyword evidence="2" id="KW-0547">Nucleotide-binding</keyword>
<dbReference type="SMART" id="SM00382">
    <property type="entry name" value="AAA"/>
    <property type="match status" value="1"/>
</dbReference>
<keyword evidence="1" id="KW-0813">Transport</keyword>
<evidence type="ECO:0000259" key="4">
    <source>
        <dbReference type="PROSITE" id="PS50893"/>
    </source>
</evidence>
<name>A0A173RXR9_PARDI</name>
<dbReference type="GO" id="GO:0016887">
    <property type="term" value="F:ATP hydrolysis activity"/>
    <property type="evidence" value="ECO:0007669"/>
    <property type="project" value="InterPro"/>
</dbReference>
<dbReference type="RefSeq" id="WP_057318804.1">
    <property type="nucleotide sequence ID" value="NZ_BAABYH010000001.1"/>
</dbReference>
<dbReference type="PROSITE" id="PS50893">
    <property type="entry name" value="ABC_TRANSPORTER_2"/>
    <property type="match status" value="1"/>
</dbReference>
<proteinExistence type="predicted"/>
<dbReference type="InterPro" id="IPR027417">
    <property type="entry name" value="P-loop_NTPase"/>
</dbReference>
<dbReference type="InterPro" id="IPR003439">
    <property type="entry name" value="ABC_transporter-like_ATP-bd"/>
</dbReference>
<evidence type="ECO:0000313" key="6">
    <source>
        <dbReference type="EMBL" id="MDB9137497.1"/>
    </source>
</evidence>
<dbReference type="InterPro" id="IPR017871">
    <property type="entry name" value="ABC_transporter-like_CS"/>
</dbReference>
<dbReference type="SUPFAM" id="SSF52540">
    <property type="entry name" value="P-loop containing nucleoside triphosphate hydrolases"/>
    <property type="match status" value="1"/>
</dbReference>
<gene>
    <name evidence="5" type="primary">ybhF_3</name>
    <name evidence="5" type="ORF">ERS852429_00771</name>
    <name evidence="6" type="ORF">PN612_03105</name>
</gene>
<dbReference type="PROSITE" id="PS00211">
    <property type="entry name" value="ABC_TRANSPORTER_1"/>
    <property type="match status" value="1"/>
</dbReference>
<evidence type="ECO:0000313" key="7">
    <source>
        <dbReference type="Proteomes" id="UP000095591"/>
    </source>
</evidence>
<dbReference type="CDD" id="cd03230">
    <property type="entry name" value="ABC_DR_subfamily_A"/>
    <property type="match status" value="1"/>
</dbReference>
<dbReference type="GO" id="GO:0005524">
    <property type="term" value="F:ATP binding"/>
    <property type="evidence" value="ECO:0007669"/>
    <property type="project" value="UniProtKB-KW"/>
</dbReference>
<dbReference type="Pfam" id="PF00005">
    <property type="entry name" value="ABC_tran"/>
    <property type="match status" value="1"/>
</dbReference>
<evidence type="ECO:0000256" key="2">
    <source>
        <dbReference type="ARBA" id="ARBA00022741"/>
    </source>
</evidence>
<accession>A0A173RXR9</accession>
<organism evidence="5 7">
    <name type="scientific">Parabacteroides distasonis</name>
    <dbReference type="NCBI Taxonomy" id="823"/>
    <lineage>
        <taxon>Bacteria</taxon>
        <taxon>Pseudomonadati</taxon>
        <taxon>Bacteroidota</taxon>
        <taxon>Bacteroidia</taxon>
        <taxon>Bacteroidales</taxon>
        <taxon>Tannerellaceae</taxon>
        <taxon>Parabacteroides</taxon>
    </lineage>
</organism>
<dbReference type="PANTHER" id="PTHR42939:SF1">
    <property type="entry name" value="ABC TRANSPORTER ATP-BINDING PROTEIN ALBC-RELATED"/>
    <property type="match status" value="1"/>
</dbReference>
<dbReference type="EMBL" id="JAQMPX010000023">
    <property type="protein sequence ID" value="MDB9137497.1"/>
    <property type="molecule type" value="Genomic_DNA"/>
</dbReference>
<dbReference type="Proteomes" id="UP000095591">
    <property type="component" value="Unassembled WGS sequence"/>
</dbReference>
<keyword evidence="3 5" id="KW-0067">ATP-binding</keyword>
<dbReference type="AlphaFoldDB" id="A0A173RXR9"/>
<sequence>MLEAIDLTKRYEDGHLALDALNLRIEPGEIFFLLGANGAGKSTTLNLFLDFIRPTSGRALVNGVEVRSNPAETRRHIAYVSENVMLYGDFTARENLDFFTRLTGKRLDRRDYYQAMRRVGLPEESFERKLKTFSKGMRQKVEIAALLLKDADNMVMDEPTSGLDPRSTAELMQLLHHLRLEGKSILICTHDLFRARSLADRVGIMKDGRLVMVRARDEFLRDDLERIYLDYMQEAVL</sequence>
<evidence type="ECO:0000256" key="3">
    <source>
        <dbReference type="ARBA" id="ARBA00022840"/>
    </source>
</evidence>
<reference evidence="6" key="2">
    <citation type="submission" date="2023-01" db="EMBL/GenBank/DDBJ databases">
        <title>Human gut microbiome strain richness.</title>
        <authorList>
            <person name="Chen-Liaw A."/>
        </authorList>
    </citation>
    <scope>NUCLEOTIDE SEQUENCE</scope>
    <source>
        <strain evidence="6">D35st1_E5_D35t1_190705</strain>
    </source>
</reference>
<dbReference type="PANTHER" id="PTHR42939">
    <property type="entry name" value="ABC TRANSPORTER ATP-BINDING PROTEIN ALBC-RELATED"/>
    <property type="match status" value="1"/>
</dbReference>
<feature type="domain" description="ABC transporter" evidence="4">
    <location>
        <begin position="2"/>
        <end position="232"/>
    </location>
</feature>
<reference evidence="5 7" key="1">
    <citation type="submission" date="2015-09" db="EMBL/GenBank/DDBJ databases">
        <authorList>
            <consortium name="Pathogen Informatics"/>
        </authorList>
    </citation>
    <scope>NUCLEOTIDE SEQUENCE [LARGE SCALE GENOMIC DNA]</scope>
    <source>
        <strain evidence="5 7">2789STDY5608872</strain>
    </source>
</reference>
<dbReference type="EMBL" id="CYXP01000001">
    <property type="protein sequence ID" value="CUM82820.1"/>
    <property type="molecule type" value="Genomic_DNA"/>
</dbReference>
<protein>
    <submittedName>
        <fullName evidence="5 6">ABC transporter ATP-binding protein</fullName>
    </submittedName>
</protein>
<dbReference type="Proteomes" id="UP001211522">
    <property type="component" value="Unassembled WGS sequence"/>
</dbReference>